<evidence type="ECO:0000313" key="2">
    <source>
        <dbReference type="EMBL" id="MCW3784326.1"/>
    </source>
</evidence>
<proteinExistence type="predicted"/>
<feature type="compositionally biased region" description="Basic and acidic residues" evidence="1">
    <location>
        <begin position="12"/>
        <end position="22"/>
    </location>
</feature>
<accession>A0ABT3J9G3</accession>
<dbReference type="RefSeq" id="WP_264773577.1">
    <property type="nucleotide sequence ID" value="NZ_JAPDOG010000039.1"/>
</dbReference>
<dbReference type="Proteomes" id="UP001207582">
    <property type="component" value="Unassembled WGS sequence"/>
</dbReference>
<organism evidence="2 3">
    <name type="scientific">Defluviimonas salinarum</name>
    <dbReference type="NCBI Taxonomy" id="2992147"/>
    <lineage>
        <taxon>Bacteria</taxon>
        <taxon>Pseudomonadati</taxon>
        <taxon>Pseudomonadota</taxon>
        <taxon>Alphaproteobacteria</taxon>
        <taxon>Rhodobacterales</taxon>
        <taxon>Paracoccaceae</taxon>
        <taxon>Albidovulum</taxon>
    </lineage>
</organism>
<gene>
    <name evidence="2" type="ORF">OM960_22630</name>
</gene>
<feature type="region of interest" description="Disordered" evidence="1">
    <location>
        <begin position="1"/>
        <end position="23"/>
    </location>
</feature>
<evidence type="ECO:0000313" key="3">
    <source>
        <dbReference type="Proteomes" id="UP001207582"/>
    </source>
</evidence>
<keyword evidence="3" id="KW-1185">Reference proteome</keyword>
<reference evidence="2 3" key="1">
    <citation type="submission" date="2022-10" db="EMBL/GenBank/DDBJ databases">
        <title>Defluviimonas sp. CAU 1641 isolated from mud.</title>
        <authorList>
            <person name="Kim W."/>
        </authorList>
    </citation>
    <scope>NUCLEOTIDE SEQUENCE [LARGE SCALE GENOMIC DNA]</scope>
    <source>
        <strain evidence="2 3">CAU 1641</strain>
    </source>
</reference>
<protein>
    <submittedName>
        <fullName evidence="2">Tn7 transposase TnsA N-terminal domain-containing protein</fullName>
    </submittedName>
</protein>
<sequence length="225" mass="25633">MSYHFKKGGIRLPEESTGDRDTQVASTKHFTGCGVFGDGPGVRTGLESHLEGNAVLLMVARPDTLEVREQVLFEWFDEFGEFHDHYIDFVVIRKDGKVIGYAVRPMERVSQRYLLKLSRIKQQAIERGFLDDFRLFSDDDVCPVELFNAKLFHSVRRPDPFGDPVAQGVVRGTVGVVTIEDLVARIGLDGMGFRAIIRLIRSGHLRMVHYERITYRSMVFKAKEV</sequence>
<evidence type="ECO:0000256" key="1">
    <source>
        <dbReference type="SAM" id="MobiDB-lite"/>
    </source>
</evidence>
<name>A0ABT3J9G3_9RHOB</name>
<comment type="caution">
    <text evidence="2">The sequence shown here is derived from an EMBL/GenBank/DDBJ whole genome shotgun (WGS) entry which is preliminary data.</text>
</comment>
<dbReference type="EMBL" id="JAPDOG010000039">
    <property type="protein sequence ID" value="MCW3784326.1"/>
    <property type="molecule type" value="Genomic_DNA"/>
</dbReference>